<gene>
    <name evidence="1" type="ORF">GWI33_011370</name>
</gene>
<dbReference type="EMBL" id="JAACXV010009419">
    <property type="protein sequence ID" value="KAF7275685.1"/>
    <property type="molecule type" value="Genomic_DNA"/>
</dbReference>
<dbReference type="AlphaFoldDB" id="A0A834MD97"/>
<organism evidence="1 2">
    <name type="scientific">Rhynchophorus ferrugineus</name>
    <name type="common">Red palm weevil</name>
    <name type="synonym">Curculio ferrugineus</name>
    <dbReference type="NCBI Taxonomy" id="354439"/>
    <lineage>
        <taxon>Eukaryota</taxon>
        <taxon>Metazoa</taxon>
        <taxon>Ecdysozoa</taxon>
        <taxon>Arthropoda</taxon>
        <taxon>Hexapoda</taxon>
        <taxon>Insecta</taxon>
        <taxon>Pterygota</taxon>
        <taxon>Neoptera</taxon>
        <taxon>Endopterygota</taxon>
        <taxon>Coleoptera</taxon>
        <taxon>Polyphaga</taxon>
        <taxon>Cucujiformia</taxon>
        <taxon>Curculionidae</taxon>
        <taxon>Dryophthorinae</taxon>
        <taxon>Rhynchophorus</taxon>
    </lineage>
</organism>
<dbReference type="Proteomes" id="UP000625711">
    <property type="component" value="Unassembled WGS sequence"/>
</dbReference>
<accession>A0A834MD97</accession>
<name>A0A834MD97_RHYFE</name>
<dbReference type="OrthoDB" id="6763772at2759"/>
<comment type="caution">
    <text evidence="1">The sequence shown here is derived from an EMBL/GenBank/DDBJ whole genome shotgun (WGS) entry which is preliminary data.</text>
</comment>
<proteinExistence type="predicted"/>
<protein>
    <submittedName>
        <fullName evidence="1">Uncharacterized protein</fullName>
    </submittedName>
</protein>
<evidence type="ECO:0000313" key="2">
    <source>
        <dbReference type="Proteomes" id="UP000625711"/>
    </source>
</evidence>
<reference evidence="1" key="1">
    <citation type="submission" date="2020-08" db="EMBL/GenBank/DDBJ databases">
        <title>Genome sequencing and assembly of the red palm weevil Rhynchophorus ferrugineus.</title>
        <authorList>
            <person name="Dias G.B."/>
            <person name="Bergman C.M."/>
            <person name="Manee M."/>
        </authorList>
    </citation>
    <scope>NUCLEOTIDE SEQUENCE</scope>
    <source>
        <strain evidence="1">AA-2017</strain>
        <tissue evidence="1">Whole larva</tissue>
    </source>
</reference>
<evidence type="ECO:0000313" key="1">
    <source>
        <dbReference type="EMBL" id="KAF7275685.1"/>
    </source>
</evidence>
<keyword evidence="2" id="KW-1185">Reference proteome</keyword>
<sequence length="107" mass="11927">MHFDDRLRQNFEEIKDYSGSFACSSVSSTMSNLKQGFMAGTRTSPDDDGYKRFSENINNVTYGSSNRSTCFIFTQHALLSYLVCSSFLLGSDLHAPLCVGKIRSGFL</sequence>